<evidence type="ECO:0000313" key="3">
    <source>
        <dbReference type="Proteomes" id="UP000077671"/>
    </source>
</evidence>
<proteinExistence type="predicted"/>
<protein>
    <submittedName>
        <fullName evidence="2">Uncharacterized protein</fullName>
    </submittedName>
</protein>
<gene>
    <name evidence="2" type="ORF">A4X03_0g5349</name>
</gene>
<dbReference type="Proteomes" id="UP000077671">
    <property type="component" value="Unassembled WGS sequence"/>
</dbReference>
<feature type="compositionally biased region" description="Polar residues" evidence="1">
    <location>
        <begin position="11"/>
        <end position="27"/>
    </location>
</feature>
<dbReference type="EMBL" id="LWDD02000841">
    <property type="protein sequence ID" value="KAE8256494.1"/>
    <property type="molecule type" value="Genomic_DNA"/>
</dbReference>
<accession>A0A177US25</accession>
<reference evidence="2" key="1">
    <citation type="submission" date="2016-04" db="EMBL/GenBank/DDBJ databases">
        <authorList>
            <person name="Nguyen H.D."/>
            <person name="Kesanakurti P."/>
            <person name="Cullis J."/>
            <person name="Levesque C.A."/>
            <person name="Hambleton S."/>
        </authorList>
    </citation>
    <scope>NUCLEOTIDE SEQUENCE</scope>
    <source>
        <strain evidence="2">DAOMC 238032</strain>
    </source>
</reference>
<organism evidence="2 3">
    <name type="scientific">Tilletia caries</name>
    <name type="common">wheat bunt fungus</name>
    <dbReference type="NCBI Taxonomy" id="13290"/>
    <lineage>
        <taxon>Eukaryota</taxon>
        <taxon>Fungi</taxon>
        <taxon>Dikarya</taxon>
        <taxon>Basidiomycota</taxon>
        <taxon>Ustilaginomycotina</taxon>
        <taxon>Exobasidiomycetes</taxon>
        <taxon>Tilletiales</taxon>
        <taxon>Tilletiaceae</taxon>
        <taxon>Tilletia</taxon>
    </lineage>
</organism>
<comment type="caution">
    <text evidence="2">The sequence shown here is derived from an EMBL/GenBank/DDBJ whole genome shotgun (WGS) entry which is preliminary data.</text>
</comment>
<reference evidence="2" key="2">
    <citation type="journal article" date="2019" name="IMA Fungus">
        <title>Genome sequencing and comparison of five Tilletia species to identify candidate genes for the detection of regulated species infecting wheat.</title>
        <authorList>
            <person name="Nguyen H.D.T."/>
            <person name="Sultana T."/>
            <person name="Kesanakurti P."/>
            <person name="Hambleton S."/>
        </authorList>
    </citation>
    <scope>NUCLEOTIDE SEQUENCE</scope>
    <source>
        <strain evidence="2">DAOMC 238032</strain>
    </source>
</reference>
<dbReference type="AlphaFoldDB" id="A0A177US25"/>
<feature type="region of interest" description="Disordered" evidence="1">
    <location>
        <begin position="1"/>
        <end position="28"/>
    </location>
</feature>
<name>A0A177US25_9BASI</name>
<sequence length="109" mass="12153">MASKRKKGGPASTNDALSQSSNQTERTTAAIEEYWKCRRPGCNPGKLCLEDEHGQHYDMDTATKRRFIAAIVQAKSATVEEPPSTLFDVATKRRGRTGSPQRRALRMSR</sequence>
<evidence type="ECO:0000256" key="1">
    <source>
        <dbReference type="SAM" id="MobiDB-lite"/>
    </source>
</evidence>
<evidence type="ECO:0000313" key="2">
    <source>
        <dbReference type="EMBL" id="KAE8256494.1"/>
    </source>
</evidence>